<dbReference type="RefSeq" id="WP_079723577.1">
    <property type="nucleotide sequence ID" value="NZ_BMCL01000002.1"/>
</dbReference>
<organism evidence="1 2">
    <name type="scientific">Pseudoxanthomonas indica</name>
    <dbReference type="NCBI Taxonomy" id="428993"/>
    <lineage>
        <taxon>Bacteria</taxon>
        <taxon>Pseudomonadati</taxon>
        <taxon>Pseudomonadota</taxon>
        <taxon>Gammaproteobacteria</taxon>
        <taxon>Lysobacterales</taxon>
        <taxon>Lysobacteraceae</taxon>
        <taxon>Pseudoxanthomonas</taxon>
    </lineage>
</organism>
<evidence type="ECO:0000313" key="1">
    <source>
        <dbReference type="EMBL" id="SKC57394.1"/>
    </source>
</evidence>
<evidence type="ECO:0000313" key="2">
    <source>
        <dbReference type="Proteomes" id="UP000190341"/>
    </source>
</evidence>
<keyword evidence="2" id="KW-1185">Reference proteome</keyword>
<dbReference type="Proteomes" id="UP000190341">
    <property type="component" value="Unassembled WGS sequence"/>
</dbReference>
<dbReference type="OrthoDB" id="6041581at2"/>
<gene>
    <name evidence="1" type="ORF">SAMN06296058_1264</name>
</gene>
<proteinExistence type="predicted"/>
<dbReference type="AlphaFoldDB" id="A0A1T5K1B5"/>
<dbReference type="STRING" id="428993.SAMN06296058_1264"/>
<dbReference type="EMBL" id="FUZV01000001">
    <property type="protein sequence ID" value="SKC57394.1"/>
    <property type="molecule type" value="Genomic_DNA"/>
</dbReference>
<protein>
    <submittedName>
        <fullName evidence="1">Uncharacterized protein</fullName>
    </submittedName>
</protein>
<sequence>MKPGIRFLPPAQSVLYAITERMLRETGSNRRSFAMEVAERYLMMTAEDDRTHAFRITTGGKVEDDKKHNGQILGRYLDGTLKSLPADLLDAWITALPQPYRDECEQALAVRRGMLAVRMPAAEMLSVASVSTLFQEYGHLMQALGPALADGRLGPEDRQHAPRIKREGREVIAAVLALEAEVDRVVYGEPEA</sequence>
<name>A0A1T5K1B5_9GAMM</name>
<reference evidence="1 2" key="1">
    <citation type="submission" date="2017-02" db="EMBL/GenBank/DDBJ databases">
        <authorList>
            <person name="Peterson S.W."/>
        </authorList>
    </citation>
    <scope>NUCLEOTIDE SEQUENCE [LARGE SCALE GENOMIC DNA]</scope>
    <source>
        <strain evidence="1 2">P15</strain>
    </source>
</reference>
<accession>A0A1T5K1B5</accession>